<dbReference type="InterPro" id="IPR036390">
    <property type="entry name" value="WH_DNA-bd_sf"/>
</dbReference>
<dbReference type="PANTHER" id="PTHR46577:SF1">
    <property type="entry name" value="HTH-TYPE TRANSCRIPTIONAL REGULATORY PROTEIN GABR"/>
    <property type="match status" value="1"/>
</dbReference>
<evidence type="ECO:0000313" key="9">
    <source>
        <dbReference type="EMBL" id="OME94901.1"/>
    </source>
</evidence>
<dbReference type="GO" id="GO:0003700">
    <property type="term" value="F:DNA-binding transcription factor activity"/>
    <property type="evidence" value="ECO:0007669"/>
    <property type="project" value="InterPro"/>
</dbReference>
<dbReference type="SMART" id="SM00345">
    <property type="entry name" value="HTH_GNTR"/>
    <property type="match status" value="1"/>
</dbReference>
<dbReference type="GO" id="GO:0003677">
    <property type="term" value="F:DNA binding"/>
    <property type="evidence" value="ECO:0007669"/>
    <property type="project" value="UniProtKB-KW"/>
</dbReference>
<dbReference type="AlphaFoldDB" id="A0A1R1B5P8"/>
<reference evidence="9 10" key="1">
    <citation type="submission" date="2016-11" db="EMBL/GenBank/DDBJ databases">
        <title>Paenibacillus species isolates.</title>
        <authorList>
            <person name="Beno S.M."/>
        </authorList>
    </citation>
    <scope>NUCLEOTIDE SEQUENCE [LARGE SCALE GENOMIC DNA]</scope>
    <source>
        <strain evidence="9 10">FSL F4-0100</strain>
    </source>
</reference>
<sequence length="493" mass="56749">MELSTLDDKNQGKRTLQQSVYDTILEGIARGEWKETDKIPSVRAMAERLNVHRLTVLKAYQLLLEDGIVEVKYKSGYFVAGKTEDTLPESLTTSPRWAYQAKSVYVNRSRLSDIHRHQVEYQMSEALIDPGLLPNAFLSNHVKQVFDMYPKVLSTYSSVSGDLELREEMARYFMDKQGITVHPEELLITTGSQQAIDLISRSLVKSGDCVLIERPTYSPAIDVFVQQNVKLLPIEITPEGYDLERIEGLMRAEKPKLFYMNPTFQNPTGYTVPITQRKALVELAERYQCILVEDEVYHDIYFGDPPPLPFFYYDTEGYVIHIRSFSKYVAPGLRISVLAARPELMNVILPIKALSDNGTPLLTQKIFQHYFFSSRLQEHVAKLRIALELRKERMEKLLEPTEWRWNSPGGGLNLWIQLPENVNVDALLQQCLAESVAFVPGRICDPLDQMDSWIRLSYSYISEIQLEEGIRRLIEISERVCYVQNRSICLDNH</sequence>
<dbReference type="GO" id="GO:0008483">
    <property type="term" value="F:transaminase activity"/>
    <property type="evidence" value="ECO:0007669"/>
    <property type="project" value="UniProtKB-KW"/>
</dbReference>
<evidence type="ECO:0000256" key="6">
    <source>
        <dbReference type="ARBA" id="ARBA00023125"/>
    </source>
</evidence>
<comment type="caution">
    <text evidence="9">The sequence shown here is derived from an EMBL/GenBank/DDBJ whole genome shotgun (WGS) entry which is preliminary data.</text>
</comment>
<evidence type="ECO:0000313" key="10">
    <source>
        <dbReference type="Proteomes" id="UP000187074"/>
    </source>
</evidence>
<evidence type="ECO:0000256" key="1">
    <source>
        <dbReference type="ARBA" id="ARBA00001933"/>
    </source>
</evidence>
<accession>A0A1R1B5P8</accession>
<comment type="cofactor">
    <cofactor evidence="1">
        <name>pyridoxal 5'-phosphate</name>
        <dbReference type="ChEBI" id="CHEBI:597326"/>
    </cofactor>
</comment>
<dbReference type="CDD" id="cd07377">
    <property type="entry name" value="WHTH_GntR"/>
    <property type="match status" value="1"/>
</dbReference>
<dbReference type="SUPFAM" id="SSF46785">
    <property type="entry name" value="Winged helix' DNA-binding domain"/>
    <property type="match status" value="1"/>
</dbReference>
<dbReference type="InterPro" id="IPR051446">
    <property type="entry name" value="HTH_trans_reg/aminotransferase"/>
</dbReference>
<gene>
    <name evidence="9" type="ORF">BK123_07335</name>
</gene>
<evidence type="ECO:0000256" key="3">
    <source>
        <dbReference type="ARBA" id="ARBA00022576"/>
    </source>
</evidence>
<dbReference type="InterPro" id="IPR015421">
    <property type="entry name" value="PyrdxlP-dep_Trfase_major"/>
</dbReference>
<protein>
    <submittedName>
        <fullName evidence="9">GntR family transcriptional regulator</fullName>
    </submittedName>
</protein>
<dbReference type="Pfam" id="PF00155">
    <property type="entry name" value="Aminotran_1_2"/>
    <property type="match status" value="1"/>
</dbReference>
<feature type="domain" description="HTH gntR-type" evidence="8">
    <location>
        <begin position="14"/>
        <end position="82"/>
    </location>
</feature>
<dbReference type="CDD" id="cd00609">
    <property type="entry name" value="AAT_like"/>
    <property type="match status" value="1"/>
</dbReference>
<dbReference type="OrthoDB" id="9802601at2"/>
<keyword evidence="6" id="KW-0238">DNA-binding</keyword>
<dbReference type="InterPro" id="IPR000524">
    <property type="entry name" value="Tscrpt_reg_HTH_GntR"/>
</dbReference>
<dbReference type="GO" id="GO:0030170">
    <property type="term" value="F:pyridoxal phosphate binding"/>
    <property type="evidence" value="ECO:0007669"/>
    <property type="project" value="InterPro"/>
</dbReference>
<evidence type="ECO:0000256" key="4">
    <source>
        <dbReference type="ARBA" id="ARBA00022898"/>
    </source>
</evidence>
<dbReference type="InterPro" id="IPR004839">
    <property type="entry name" value="Aminotransferase_I/II_large"/>
</dbReference>
<keyword evidence="4" id="KW-0663">Pyridoxal phosphate</keyword>
<dbReference type="Gene3D" id="1.10.10.10">
    <property type="entry name" value="Winged helix-like DNA-binding domain superfamily/Winged helix DNA-binding domain"/>
    <property type="match status" value="1"/>
</dbReference>
<evidence type="ECO:0000256" key="2">
    <source>
        <dbReference type="ARBA" id="ARBA00005384"/>
    </source>
</evidence>
<dbReference type="Gene3D" id="3.40.640.10">
    <property type="entry name" value="Type I PLP-dependent aspartate aminotransferase-like (Major domain)"/>
    <property type="match status" value="1"/>
</dbReference>
<dbReference type="InterPro" id="IPR036388">
    <property type="entry name" value="WH-like_DNA-bd_sf"/>
</dbReference>
<keyword evidence="3" id="KW-0032">Aminotransferase</keyword>
<dbReference type="RefSeq" id="WP_076321721.1">
    <property type="nucleotide sequence ID" value="NZ_MRTF01000002.1"/>
</dbReference>
<keyword evidence="3" id="KW-0808">Transferase</keyword>
<dbReference type="Proteomes" id="UP000187074">
    <property type="component" value="Unassembled WGS sequence"/>
</dbReference>
<evidence type="ECO:0000256" key="7">
    <source>
        <dbReference type="ARBA" id="ARBA00023163"/>
    </source>
</evidence>
<dbReference type="EMBL" id="MRTF01000002">
    <property type="protein sequence ID" value="OME94901.1"/>
    <property type="molecule type" value="Genomic_DNA"/>
</dbReference>
<keyword evidence="5" id="KW-0805">Transcription regulation</keyword>
<evidence type="ECO:0000259" key="8">
    <source>
        <dbReference type="PROSITE" id="PS50949"/>
    </source>
</evidence>
<dbReference type="PANTHER" id="PTHR46577">
    <property type="entry name" value="HTH-TYPE TRANSCRIPTIONAL REGULATORY PROTEIN GABR"/>
    <property type="match status" value="1"/>
</dbReference>
<dbReference type="Pfam" id="PF00392">
    <property type="entry name" value="GntR"/>
    <property type="match status" value="1"/>
</dbReference>
<dbReference type="PROSITE" id="PS50949">
    <property type="entry name" value="HTH_GNTR"/>
    <property type="match status" value="1"/>
</dbReference>
<proteinExistence type="inferred from homology"/>
<dbReference type="InterPro" id="IPR015424">
    <property type="entry name" value="PyrdxlP-dep_Trfase"/>
</dbReference>
<dbReference type="InterPro" id="IPR015422">
    <property type="entry name" value="PyrdxlP-dep_Trfase_small"/>
</dbReference>
<comment type="similarity">
    <text evidence="2">In the C-terminal section; belongs to the class-I pyridoxal-phosphate-dependent aminotransferase family.</text>
</comment>
<dbReference type="PRINTS" id="PR00035">
    <property type="entry name" value="HTHGNTR"/>
</dbReference>
<dbReference type="STRING" id="1401.BK123_07335"/>
<keyword evidence="7" id="KW-0804">Transcription</keyword>
<dbReference type="Gene3D" id="3.90.1150.10">
    <property type="entry name" value="Aspartate Aminotransferase, domain 1"/>
    <property type="match status" value="1"/>
</dbReference>
<name>A0A1R1B5P8_PAELA</name>
<organism evidence="9 10">
    <name type="scientific">Paenibacillus lautus</name>
    <name type="common">Bacillus lautus</name>
    <dbReference type="NCBI Taxonomy" id="1401"/>
    <lineage>
        <taxon>Bacteria</taxon>
        <taxon>Bacillati</taxon>
        <taxon>Bacillota</taxon>
        <taxon>Bacilli</taxon>
        <taxon>Bacillales</taxon>
        <taxon>Paenibacillaceae</taxon>
        <taxon>Paenibacillus</taxon>
    </lineage>
</organism>
<dbReference type="SUPFAM" id="SSF53383">
    <property type="entry name" value="PLP-dependent transferases"/>
    <property type="match status" value="1"/>
</dbReference>
<evidence type="ECO:0000256" key="5">
    <source>
        <dbReference type="ARBA" id="ARBA00023015"/>
    </source>
</evidence>